<dbReference type="EMBL" id="JAWNGG020000076">
    <property type="protein sequence ID" value="KAK9303581.1"/>
    <property type="molecule type" value="Genomic_DNA"/>
</dbReference>
<evidence type="ECO:0000313" key="1">
    <source>
        <dbReference type="EMBL" id="KAK9303581.1"/>
    </source>
</evidence>
<proteinExistence type="predicted"/>
<evidence type="ECO:0000313" key="2">
    <source>
        <dbReference type="Proteomes" id="UP001432146"/>
    </source>
</evidence>
<dbReference type="AlphaFoldDB" id="A0AAW1A3M5"/>
<accession>A0AAW1A3M5</accession>
<organism evidence="1 2">
    <name type="scientific">Tetragonisca angustula</name>
    <dbReference type="NCBI Taxonomy" id="166442"/>
    <lineage>
        <taxon>Eukaryota</taxon>
        <taxon>Metazoa</taxon>
        <taxon>Ecdysozoa</taxon>
        <taxon>Arthropoda</taxon>
        <taxon>Hexapoda</taxon>
        <taxon>Insecta</taxon>
        <taxon>Pterygota</taxon>
        <taxon>Neoptera</taxon>
        <taxon>Endopterygota</taxon>
        <taxon>Hymenoptera</taxon>
        <taxon>Apocrita</taxon>
        <taxon>Aculeata</taxon>
        <taxon>Apoidea</taxon>
        <taxon>Anthophila</taxon>
        <taxon>Apidae</taxon>
        <taxon>Tetragonisca</taxon>
    </lineage>
</organism>
<comment type="caution">
    <text evidence="1">The sequence shown here is derived from an EMBL/GenBank/DDBJ whole genome shotgun (WGS) entry which is preliminary data.</text>
</comment>
<sequence>MCIHTHSGNLYVESWRFPIDVRFNRFCSGEIPVSADLYTRGTIVLDRLVSSSETEQLVLREQRNVLQTSRATY</sequence>
<reference evidence="1 2" key="1">
    <citation type="submission" date="2024-05" db="EMBL/GenBank/DDBJ databases">
        <title>The nuclear and mitochondrial genome assemblies of Tetragonisca angustula (Apidae: Meliponini), a tiny yet remarkable pollinator in the Neotropics.</title>
        <authorList>
            <person name="Ferrari R."/>
            <person name="Ricardo P.C."/>
            <person name="Dias F.C."/>
            <person name="Araujo N.S."/>
            <person name="Soares D.O."/>
            <person name="Zhou Q.-S."/>
            <person name="Zhu C.-D."/>
            <person name="Coutinho L."/>
            <person name="Airas M.C."/>
            <person name="Batista T.M."/>
        </authorList>
    </citation>
    <scope>NUCLEOTIDE SEQUENCE [LARGE SCALE GENOMIC DNA]</scope>
    <source>
        <strain evidence="1">ASF017062</strain>
        <tissue evidence="1">Abdomen</tissue>
    </source>
</reference>
<protein>
    <submittedName>
        <fullName evidence="1">Uncharacterized protein</fullName>
    </submittedName>
</protein>
<dbReference type="Proteomes" id="UP001432146">
    <property type="component" value="Unassembled WGS sequence"/>
</dbReference>
<gene>
    <name evidence="1" type="ORF">QLX08_004799</name>
</gene>
<keyword evidence="2" id="KW-1185">Reference proteome</keyword>
<name>A0AAW1A3M5_9HYME</name>